<feature type="domain" description="ATP-grasp" evidence="4">
    <location>
        <begin position="305"/>
        <end position="509"/>
    </location>
</feature>
<keyword evidence="1" id="KW-0547">Nucleotide-binding</keyword>
<dbReference type="InterPro" id="IPR011761">
    <property type="entry name" value="ATP-grasp"/>
</dbReference>
<dbReference type="InterPro" id="IPR008551">
    <property type="entry name" value="TANGO2"/>
</dbReference>
<name>A0ABP8H6W9_9BACT</name>
<accession>A0ABP8H6W9</accession>
<keyword evidence="6" id="KW-1185">Reference proteome</keyword>
<evidence type="ECO:0000256" key="3">
    <source>
        <dbReference type="SAM" id="Phobius"/>
    </source>
</evidence>
<dbReference type="PROSITE" id="PS50975">
    <property type="entry name" value="ATP_GRASP"/>
    <property type="match status" value="1"/>
</dbReference>
<keyword evidence="1" id="KW-0067">ATP-binding</keyword>
<gene>
    <name evidence="5" type="ORF">GCM10023184_29910</name>
</gene>
<proteinExistence type="predicted"/>
<keyword evidence="3" id="KW-1133">Transmembrane helix</keyword>
<evidence type="ECO:0000313" key="5">
    <source>
        <dbReference type="EMBL" id="GAA4335257.1"/>
    </source>
</evidence>
<organism evidence="5 6">
    <name type="scientific">Flaviaesturariibacter amylovorans</name>
    <dbReference type="NCBI Taxonomy" id="1084520"/>
    <lineage>
        <taxon>Bacteria</taxon>
        <taxon>Pseudomonadati</taxon>
        <taxon>Bacteroidota</taxon>
        <taxon>Chitinophagia</taxon>
        <taxon>Chitinophagales</taxon>
        <taxon>Chitinophagaceae</taxon>
        <taxon>Flaviaestuariibacter</taxon>
    </lineage>
</organism>
<reference evidence="6" key="1">
    <citation type="journal article" date="2019" name="Int. J. Syst. Evol. Microbiol.">
        <title>The Global Catalogue of Microorganisms (GCM) 10K type strain sequencing project: providing services to taxonomists for standard genome sequencing and annotation.</title>
        <authorList>
            <consortium name="The Broad Institute Genomics Platform"/>
            <consortium name="The Broad Institute Genome Sequencing Center for Infectious Disease"/>
            <person name="Wu L."/>
            <person name="Ma J."/>
        </authorList>
    </citation>
    <scope>NUCLEOTIDE SEQUENCE [LARGE SCALE GENOMIC DNA]</scope>
    <source>
        <strain evidence="6">JCM 17919</strain>
    </source>
</reference>
<keyword evidence="3" id="KW-0812">Transmembrane</keyword>
<feature type="transmembrane region" description="Helical" evidence="3">
    <location>
        <begin position="260"/>
        <end position="277"/>
    </location>
</feature>
<keyword evidence="3" id="KW-0472">Membrane</keyword>
<dbReference type="EMBL" id="BAABGY010000008">
    <property type="protein sequence ID" value="GAA4335257.1"/>
    <property type="molecule type" value="Genomic_DNA"/>
</dbReference>
<evidence type="ECO:0000259" key="4">
    <source>
        <dbReference type="PROSITE" id="PS50975"/>
    </source>
</evidence>
<dbReference type="RefSeq" id="WP_345256554.1">
    <property type="nucleotide sequence ID" value="NZ_BAABGY010000008.1"/>
</dbReference>
<evidence type="ECO:0000256" key="2">
    <source>
        <dbReference type="SAM" id="MobiDB-lite"/>
    </source>
</evidence>
<feature type="region of interest" description="Disordered" evidence="2">
    <location>
        <begin position="16"/>
        <end position="42"/>
    </location>
</feature>
<dbReference type="SUPFAM" id="SSF56059">
    <property type="entry name" value="Glutathione synthetase ATP-binding domain-like"/>
    <property type="match status" value="1"/>
</dbReference>
<dbReference type="Pfam" id="PF05742">
    <property type="entry name" value="TANGO2"/>
    <property type="match status" value="1"/>
</dbReference>
<evidence type="ECO:0000256" key="1">
    <source>
        <dbReference type="PROSITE-ProRule" id="PRU00409"/>
    </source>
</evidence>
<comment type="caution">
    <text evidence="5">The sequence shown here is derived from an EMBL/GenBank/DDBJ whole genome shotgun (WGS) entry which is preliminary data.</text>
</comment>
<dbReference type="Proteomes" id="UP001501725">
    <property type="component" value="Unassembled WGS sequence"/>
</dbReference>
<protein>
    <recommendedName>
        <fullName evidence="4">ATP-grasp domain-containing protein</fullName>
    </recommendedName>
</protein>
<evidence type="ECO:0000313" key="6">
    <source>
        <dbReference type="Proteomes" id="UP001501725"/>
    </source>
</evidence>
<sequence length="591" mass="68359">MCTVTFLPTADGVVLTSNRDEQQKRQRALPPEIHPTKRGSILFPKDPDKGGTWIAATATGDAAVLLNGAFRPHTPDRRYTRSRGAVIPMLLAEPGAAAAFQQNNWDDTEPFTLILYQDKRLFECRWDGQWKTVTELDGSRSWIWSSATLYPKETMRRREQWFQKWQSEQATLDWHAVLRFHEEAGDGDRGNDLVMNRNGELLTVSITSVLLGNDDTRMRHRDLLAQQQFLQVLPRDGRRNGNSVAEWIGRFRIRLRHWEYWPFTVVYFPIFFYWFFLCLKARSFFFFNTANPTIRNGGFLMESKKEIYDLLPRGTYPATVLVQPGSANAEDVVQETRRSGISFPLIVKPDIGLRGMGVQKLFSETELVRYHRSACVDYLVQALIPYQREIGVFYYRYPGAASGVVTGLVEKELLTLRGNGRETITQLLQQEPRYRLQLPQLRRKLGPQLSEVLAPGEERVLVPFGNHSRGAKFIDVSDRIDPELTASIDRICREVPGFYFGRLDIRYESWEQLRAGRRFAIVELNGAGSEPAHIYDPRHSLLFAWKEICRHLRILFEISRRNKAMQRLPYLTTREGLRLLRDNARYVKKIG</sequence>